<protein>
    <submittedName>
        <fullName evidence="3">Glycosyl transferase, group 1</fullName>
    </submittedName>
</protein>
<dbReference type="RefSeq" id="WP_016196205.1">
    <property type="nucleotide sequence ID" value="NZ_AQPN01000103.1"/>
</dbReference>
<gene>
    <name evidence="3" type="ORF">ADIARSV_2974</name>
</gene>
<dbReference type="AlphaFoldDB" id="R9GPR5"/>
<dbReference type="Pfam" id="PF00534">
    <property type="entry name" value="Glycos_transf_1"/>
    <property type="match status" value="1"/>
</dbReference>
<feature type="domain" description="Glycosyl transferase family 1" evidence="1">
    <location>
        <begin position="180"/>
        <end position="321"/>
    </location>
</feature>
<sequence>MKKKVFFIVSHLGAGGSERVFWLLSQYFDKSFYEVSLVLLDSRNPFFSADIDGVNVINLNSIRASNSFFKLRSLIKAVRPYAIFTTGGHINTLLSFVSLFAPVPVLIGRESNVMNMTAKLGGPKEKFWDLFVRLTYYRFKVAVCQSNEIHDAMANLYHIPMHKLVVIPNPVVLTSLQKVEKVRAGKKLILVARLAIEKGIIRLLHIIKKLPADYSLTIAGEGPMKDAIKKEISLLQLSERVHVVGLIPDILNTIVNHDLMVLTSLTEGFPNVVLESLSVGIPVVAFRVSGISEMLRNDFNGYIINQDDLDSFASHIVKACNRKWDSLAIKEDVNSRFGVEKVVKQYEELLA</sequence>
<dbReference type="InterPro" id="IPR028098">
    <property type="entry name" value="Glyco_trans_4-like_N"/>
</dbReference>
<dbReference type="eggNOG" id="COG0438">
    <property type="taxonomic scope" value="Bacteria"/>
</dbReference>
<dbReference type="PATRIC" id="fig|1150600.3.peg.2944"/>
<dbReference type="PANTHER" id="PTHR12526:SF630">
    <property type="entry name" value="GLYCOSYLTRANSFERASE"/>
    <property type="match status" value="1"/>
</dbReference>
<organism evidence="3 4">
    <name type="scientific">Arcticibacter svalbardensis MN12-7</name>
    <dbReference type="NCBI Taxonomy" id="1150600"/>
    <lineage>
        <taxon>Bacteria</taxon>
        <taxon>Pseudomonadati</taxon>
        <taxon>Bacteroidota</taxon>
        <taxon>Sphingobacteriia</taxon>
        <taxon>Sphingobacteriales</taxon>
        <taxon>Sphingobacteriaceae</taxon>
        <taxon>Arcticibacter</taxon>
    </lineage>
</organism>
<dbReference type="Pfam" id="PF13439">
    <property type="entry name" value="Glyco_transf_4"/>
    <property type="match status" value="1"/>
</dbReference>
<dbReference type="InterPro" id="IPR001296">
    <property type="entry name" value="Glyco_trans_1"/>
</dbReference>
<reference evidence="3 4" key="1">
    <citation type="journal article" date="2013" name="Genome Announc.">
        <title>Draft Genome Sequence of Arcticibacter svalbardensis Strain MN12-7T, a Member of the Family Sphingobacteriaceae Isolated from an Arctic Soil Sample.</title>
        <authorList>
            <person name="Shivaji S."/>
            <person name="Ara S."/>
            <person name="Prasad S."/>
            <person name="Manasa B.P."/>
            <person name="Begum Z."/>
            <person name="Singh A."/>
            <person name="Kumar Pinnaka A."/>
        </authorList>
    </citation>
    <scope>NUCLEOTIDE SEQUENCE [LARGE SCALE GENOMIC DNA]</scope>
    <source>
        <strain evidence="3 4">MN12-7</strain>
    </source>
</reference>
<dbReference type="CDD" id="cd03811">
    <property type="entry name" value="GT4_GT28_WabH-like"/>
    <property type="match status" value="1"/>
</dbReference>
<keyword evidence="3" id="KW-0808">Transferase</keyword>
<keyword evidence="4" id="KW-1185">Reference proteome</keyword>
<dbReference type="SUPFAM" id="SSF53756">
    <property type="entry name" value="UDP-Glycosyltransferase/glycogen phosphorylase"/>
    <property type="match status" value="1"/>
</dbReference>
<evidence type="ECO:0000313" key="3">
    <source>
        <dbReference type="EMBL" id="EOR93837.1"/>
    </source>
</evidence>
<evidence type="ECO:0000259" key="1">
    <source>
        <dbReference type="Pfam" id="PF00534"/>
    </source>
</evidence>
<dbReference type="PANTHER" id="PTHR12526">
    <property type="entry name" value="GLYCOSYLTRANSFERASE"/>
    <property type="match status" value="1"/>
</dbReference>
<dbReference type="OrthoDB" id="791981at2"/>
<accession>R9GPR5</accession>
<proteinExistence type="predicted"/>
<feature type="domain" description="Glycosyltransferase subfamily 4-like N-terminal" evidence="2">
    <location>
        <begin position="15"/>
        <end position="172"/>
    </location>
</feature>
<dbReference type="Proteomes" id="UP000014174">
    <property type="component" value="Unassembled WGS sequence"/>
</dbReference>
<dbReference type="GO" id="GO:0016757">
    <property type="term" value="F:glycosyltransferase activity"/>
    <property type="evidence" value="ECO:0007669"/>
    <property type="project" value="InterPro"/>
</dbReference>
<dbReference type="Gene3D" id="3.40.50.2000">
    <property type="entry name" value="Glycogen Phosphorylase B"/>
    <property type="match status" value="2"/>
</dbReference>
<dbReference type="STRING" id="1150600.ADIARSV_2974"/>
<dbReference type="EMBL" id="AQPN01000103">
    <property type="protein sequence ID" value="EOR93837.1"/>
    <property type="molecule type" value="Genomic_DNA"/>
</dbReference>
<evidence type="ECO:0000313" key="4">
    <source>
        <dbReference type="Proteomes" id="UP000014174"/>
    </source>
</evidence>
<evidence type="ECO:0000259" key="2">
    <source>
        <dbReference type="Pfam" id="PF13439"/>
    </source>
</evidence>
<comment type="caution">
    <text evidence="3">The sequence shown here is derived from an EMBL/GenBank/DDBJ whole genome shotgun (WGS) entry which is preliminary data.</text>
</comment>
<name>R9GPR5_9SPHI</name>